<gene>
    <name evidence="6" type="ORF">EV210_106131</name>
</gene>
<dbReference type="GO" id="GO:0008234">
    <property type="term" value="F:cysteine-type peptidase activity"/>
    <property type="evidence" value="ECO:0007669"/>
    <property type="project" value="UniProtKB-KW"/>
</dbReference>
<protein>
    <submittedName>
        <fullName evidence="6">NlpC/P60 family protein</fullName>
    </submittedName>
</protein>
<comment type="caution">
    <text evidence="6">The sequence shown here is derived from an EMBL/GenBank/DDBJ whole genome shotgun (WGS) entry which is preliminary data.</text>
</comment>
<evidence type="ECO:0000256" key="3">
    <source>
        <dbReference type="ARBA" id="ARBA00022801"/>
    </source>
</evidence>
<evidence type="ECO:0000313" key="7">
    <source>
        <dbReference type="Proteomes" id="UP000295063"/>
    </source>
</evidence>
<dbReference type="SUPFAM" id="SSF54001">
    <property type="entry name" value="Cysteine proteinases"/>
    <property type="match status" value="1"/>
</dbReference>
<keyword evidence="7" id="KW-1185">Reference proteome</keyword>
<dbReference type="GO" id="GO:0006508">
    <property type="term" value="P:proteolysis"/>
    <property type="evidence" value="ECO:0007669"/>
    <property type="project" value="UniProtKB-KW"/>
</dbReference>
<dbReference type="Proteomes" id="UP000295063">
    <property type="component" value="Unassembled WGS sequence"/>
</dbReference>
<evidence type="ECO:0000259" key="5">
    <source>
        <dbReference type="PROSITE" id="PS51935"/>
    </source>
</evidence>
<proteinExistence type="inferred from homology"/>
<dbReference type="AlphaFoldDB" id="A0A4V2Q8M2"/>
<dbReference type="InterPro" id="IPR000064">
    <property type="entry name" value="NLP_P60_dom"/>
</dbReference>
<keyword evidence="2" id="KW-0645">Protease</keyword>
<evidence type="ECO:0000313" key="6">
    <source>
        <dbReference type="EMBL" id="TCL37262.1"/>
    </source>
</evidence>
<keyword evidence="4" id="KW-0788">Thiol protease</keyword>
<evidence type="ECO:0000256" key="4">
    <source>
        <dbReference type="ARBA" id="ARBA00022807"/>
    </source>
</evidence>
<name>A0A4V2Q8M2_9FIRM</name>
<keyword evidence="3" id="KW-0378">Hydrolase</keyword>
<dbReference type="RefSeq" id="WP_132079537.1">
    <property type="nucleotide sequence ID" value="NZ_DAIMLW010000003.1"/>
</dbReference>
<dbReference type="OrthoDB" id="9808890at2"/>
<dbReference type="InterPro" id="IPR038765">
    <property type="entry name" value="Papain-like_cys_pep_sf"/>
</dbReference>
<dbReference type="Pfam" id="PF00877">
    <property type="entry name" value="NLPC_P60"/>
    <property type="match status" value="1"/>
</dbReference>
<evidence type="ECO:0000256" key="2">
    <source>
        <dbReference type="ARBA" id="ARBA00022670"/>
    </source>
</evidence>
<accession>A0A4V2Q8M2</accession>
<dbReference type="EMBL" id="SLUI01000006">
    <property type="protein sequence ID" value="TCL37262.1"/>
    <property type="molecule type" value="Genomic_DNA"/>
</dbReference>
<feature type="domain" description="NlpC/P60" evidence="5">
    <location>
        <begin position="1"/>
        <end position="123"/>
    </location>
</feature>
<reference evidence="6 7" key="1">
    <citation type="submission" date="2019-03" db="EMBL/GenBank/DDBJ databases">
        <title>Genomic Encyclopedia of Type Strains, Phase IV (KMG-IV): sequencing the most valuable type-strain genomes for metagenomic binning, comparative biology and taxonomic classification.</title>
        <authorList>
            <person name="Goeker M."/>
        </authorList>
    </citation>
    <scope>NUCLEOTIDE SEQUENCE [LARGE SCALE GENOMIC DNA]</scope>
    <source>
        <strain evidence="6 7">DSM 15969</strain>
    </source>
</reference>
<sequence>MHRISDLVGKPFRDDAMGPDSYCCWGLAVEVFRRFGILLPDYRAACASVAGGVTSNREQWVRCAGEISVPALMVFTTAGICDHVGVYLGGGRFIHAHEAGGVTIVPINHIFWKKRIEGYYLPGWLS</sequence>
<comment type="similarity">
    <text evidence="1">Belongs to the peptidase C40 family.</text>
</comment>
<dbReference type="PROSITE" id="PS51935">
    <property type="entry name" value="NLPC_P60"/>
    <property type="match status" value="1"/>
</dbReference>
<dbReference type="Gene3D" id="3.90.1720.10">
    <property type="entry name" value="endopeptidase domain like (from Nostoc punctiforme)"/>
    <property type="match status" value="1"/>
</dbReference>
<evidence type="ECO:0000256" key="1">
    <source>
        <dbReference type="ARBA" id="ARBA00007074"/>
    </source>
</evidence>
<organism evidence="6 7">
    <name type="scientific">Anaerospora hongkongensis</name>
    <dbReference type="NCBI Taxonomy" id="244830"/>
    <lineage>
        <taxon>Bacteria</taxon>
        <taxon>Bacillati</taxon>
        <taxon>Bacillota</taxon>
        <taxon>Negativicutes</taxon>
        <taxon>Selenomonadales</taxon>
        <taxon>Sporomusaceae</taxon>
        <taxon>Anaerospora</taxon>
    </lineage>
</organism>